<reference evidence="2 3" key="1">
    <citation type="submission" date="2021-01" db="EMBL/GenBank/DDBJ databases">
        <title>Whole genome shotgun sequence of Verrucosispora gifhornensis NBRC 16317.</title>
        <authorList>
            <person name="Komaki H."/>
            <person name="Tamura T."/>
        </authorList>
    </citation>
    <scope>NUCLEOTIDE SEQUENCE [LARGE SCALE GENOMIC DNA]</scope>
    <source>
        <strain evidence="2 3">NBRC 16317</strain>
    </source>
</reference>
<gene>
    <name evidence="2" type="ORF">Vgi01_51820</name>
</gene>
<evidence type="ECO:0000313" key="2">
    <source>
        <dbReference type="EMBL" id="GIJ18498.1"/>
    </source>
</evidence>
<feature type="region of interest" description="Disordered" evidence="1">
    <location>
        <begin position="1"/>
        <end position="20"/>
    </location>
</feature>
<sequence length="502" mass="54832">MTVMLGPAWTLKPDTPEDTGRQPLAVETVIGAHAAALIPGVITTTPHARYLALHARLAIEAQRCGWTDDKDLKAFRALVRRSEVVLGAVSIAHGEAEDDHHLRAGSFGPHGVNTIRPELQRHRAVDVGRVADAYSRVRGGYLQTYAGIEAVLGLTDGGRIPLPGPAAGTDQLAALDEILSVAQREKPLSLADLDALRHLCVCAMGDASDGECVRNAYFAGPERPGYAQTHRSSAAILVEALAGEHVDGESIDMSMDRWCCFRPGLREVVGEDLYRHALVWRGALLRNWSVWAWRLIWARLVSPLSGTGTLEQATAEFVRDLPDATVREALVDGLPPVVDGVGTPLPVEHDLYDEALNSDDWTVFGMLRLLAVGARRMDHLDPAARDAFVGAFSDDLGPGFVAAWLARDGHRPLADAVSDLTGALFHRAEAVSRQKMQWTRYGLRLPTRLRRVGDRWRLEGREGRAAVSLRLPTFTNVMQQLNVLSHDGDTWRPGRHAAEVTP</sequence>
<accession>A0ABQ4ILB7</accession>
<dbReference type="EMBL" id="BOPA01000042">
    <property type="protein sequence ID" value="GIJ18498.1"/>
    <property type="molecule type" value="Genomic_DNA"/>
</dbReference>
<name>A0ABQ4ILB7_9ACTN</name>
<evidence type="ECO:0000256" key="1">
    <source>
        <dbReference type="SAM" id="MobiDB-lite"/>
    </source>
</evidence>
<keyword evidence="3" id="KW-1185">Reference proteome</keyword>
<proteinExistence type="predicted"/>
<evidence type="ECO:0000313" key="3">
    <source>
        <dbReference type="Proteomes" id="UP000647860"/>
    </source>
</evidence>
<organism evidence="2 3">
    <name type="scientific">Micromonospora gifhornensis</name>
    <dbReference type="NCBI Taxonomy" id="84594"/>
    <lineage>
        <taxon>Bacteria</taxon>
        <taxon>Bacillati</taxon>
        <taxon>Actinomycetota</taxon>
        <taxon>Actinomycetes</taxon>
        <taxon>Micromonosporales</taxon>
        <taxon>Micromonosporaceae</taxon>
        <taxon>Micromonospora</taxon>
    </lineage>
</organism>
<comment type="caution">
    <text evidence="2">The sequence shown here is derived from an EMBL/GenBank/DDBJ whole genome shotgun (WGS) entry which is preliminary data.</text>
</comment>
<protein>
    <submittedName>
        <fullName evidence="2">Uncharacterized protein</fullName>
    </submittedName>
</protein>
<dbReference type="Proteomes" id="UP000647860">
    <property type="component" value="Unassembled WGS sequence"/>
</dbReference>
<dbReference type="RefSeq" id="WP_204292802.1">
    <property type="nucleotide sequence ID" value="NZ_BAAAGZ010000054.1"/>
</dbReference>